<gene>
    <name evidence="2" type="ORF">ACFFSY_23285</name>
</gene>
<protein>
    <submittedName>
        <fullName evidence="2">Nuclear transport factor 2 family protein</fullName>
    </submittedName>
</protein>
<keyword evidence="3" id="KW-1185">Reference proteome</keyword>
<reference evidence="2 3" key="1">
    <citation type="submission" date="2024-09" db="EMBL/GenBank/DDBJ databases">
        <authorList>
            <person name="Sun Q."/>
            <person name="Mori K."/>
        </authorList>
    </citation>
    <scope>NUCLEOTIDE SEQUENCE [LARGE SCALE GENOMIC DNA]</scope>
    <source>
        <strain evidence="2 3">TISTR 2452</strain>
    </source>
</reference>
<dbReference type="Proteomes" id="UP001589747">
    <property type="component" value="Unassembled WGS sequence"/>
</dbReference>
<dbReference type="Gene3D" id="3.10.450.50">
    <property type="match status" value="1"/>
</dbReference>
<feature type="domain" description="SnoaL-like" evidence="1">
    <location>
        <begin position="10"/>
        <end position="123"/>
    </location>
</feature>
<evidence type="ECO:0000313" key="3">
    <source>
        <dbReference type="Proteomes" id="UP001589747"/>
    </source>
</evidence>
<sequence>MTYDNAKTIIERYLEAYNAFDIEGMLDLLHEGIVFRNVVSGEANMETQGIRDFRKLAEQSAALFASRCQQALHYRDTPDGIEVEIDYAAVLAADLPNGLRAGEQRKLKGKSVFGISEGKIVRIEDYS</sequence>
<proteinExistence type="predicted"/>
<organism evidence="2 3">
    <name type="scientific">Paenibacillus aurantiacus</name>
    <dbReference type="NCBI Taxonomy" id="1936118"/>
    <lineage>
        <taxon>Bacteria</taxon>
        <taxon>Bacillati</taxon>
        <taxon>Bacillota</taxon>
        <taxon>Bacilli</taxon>
        <taxon>Bacillales</taxon>
        <taxon>Paenibacillaceae</taxon>
        <taxon>Paenibacillus</taxon>
    </lineage>
</organism>
<dbReference type="InterPro" id="IPR032710">
    <property type="entry name" value="NTF2-like_dom_sf"/>
</dbReference>
<dbReference type="Pfam" id="PF12680">
    <property type="entry name" value="SnoaL_2"/>
    <property type="match status" value="1"/>
</dbReference>
<evidence type="ECO:0000313" key="2">
    <source>
        <dbReference type="EMBL" id="MFB9328869.1"/>
    </source>
</evidence>
<evidence type="ECO:0000259" key="1">
    <source>
        <dbReference type="Pfam" id="PF12680"/>
    </source>
</evidence>
<dbReference type="InterPro" id="IPR037401">
    <property type="entry name" value="SnoaL-like"/>
</dbReference>
<dbReference type="RefSeq" id="WP_377498594.1">
    <property type="nucleotide sequence ID" value="NZ_JBHMDO010000038.1"/>
</dbReference>
<dbReference type="EMBL" id="JBHMDO010000038">
    <property type="protein sequence ID" value="MFB9328869.1"/>
    <property type="molecule type" value="Genomic_DNA"/>
</dbReference>
<comment type="caution">
    <text evidence="2">The sequence shown here is derived from an EMBL/GenBank/DDBJ whole genome shotgun (WGS) entry which is preliminary data.</text>
</comment>
<dbReference type="SUPFAM" id="SSF54427">
    <property type="entry name" value="NTF2-like"/>
    <property type="match status" value="1"/>
</dbReference>
<name>A0ABV5KUH4_9BACL</name>
<accession>A0ABV5KUH4</accession>